<dbReference type="AlphaFoldDB" id="A0A4Y7TJF6"/>
<dbReference type="EMBL" id="QPFP01000010">
    <property type="protein sequence ID" value="TEB34315.1"/>
    <property type="molecule type" value="Genomic_DNA"/>
</dbReference>
<keyword evidence="3" id="KW-1185">Reference proteome</keyword>
<accession>A0A4Y7TJF6</accession>
<evidence type="ECO:0000313" key="2">
    <source>
        <dbReference type="EMBL" id="TEB34315.1"/>
    </source>
</evidence>
<sequence>MSDAATLHPKPESDWPYPTGTYTGPYPYTYVGSYHYDPVATSHPASQGSTKGYEPGGPANMTRGANYFFGFLVTFIVVLLLFVACGIGSRRRAAARRRRERDELLSGVPPYAQGPGAMTFRGLLAAGSAQAQRERQARNASNEELMKKKPTFHEVWLAPVDGKYHSYRDVQPKVGNGDSGGGIQRKRTEAWFAIEPLSATMIRTPKDLQPYEHFNSNLASGSANTRNDSRMTTGMSPLLSQGATDRDALPPYEAVDTRSPWYSRILPAWTPRSRASVEGGLGAVGQRVSMITFPRPDLDVGSELPKELTRARCRRT</sequence>
<dbReference type="OrthoDB" id="10312160at2759"/>
<evidence type="ECO:0000313" key="3">
    <source>
        <dbReference type="Proteomes" id="UP000298030"/>
    </source>
</evidence>
<protein>
    <submittedName>
        <fullName evidence="2">Uncharacterized protein</fullName>
    </submittedName>
</protein>
<organism evidence="2 3">
    <name type="scientific">Coprinellus micaceus</name>
    <name type="common">Glistening ink-cap mushroom</name>
    <name type="synonym">Coprinus micaceus</name>
    <dbReference type="NCBI Taxonomy" id="71717"/>
    <lineage>
        <taxon>Eukaryota</taxon>
        <taxon>Fungi</taxon>
        <taxon>Dikarya</taxon>
        <taxon>Basidiomycota</taxon>
        <taxon>Agaricomycotina</taxon>
        <taxon>Agaricomycetes</taxon>
        <taxon>Agaricomycetidae</taxon>
        <taxon>Agaricales</taxon>
        <taxon>Agaricineae</taxon>
        <taxon>Psathyrellaceae</taxon>
        <taxon>Coprinellus</taxon>
    </lineage>
</organism>
<dbReference type="Proteomes" id="UP000298030">
    <property type="component" value="Unassembled WGS sequence"/>
</dbReference>
<feature type="transmembrane region" description="Helical" evidence="1">
    <location>
        <begin position="67"/>
        <end position="89"/>
    </location>
</feature>
<gene>
    <name evidence="2" type="ORF">FA13DRAFT_1789439</name>
</gene>
<evidence type="ECO:0000256" key="1">
    <source>
        <dbReference type="SAM" id="Phobius"/>
    </source>
</evidence>
<proteinExistence type="predicted"/>
<keyword evidence="1" id="KW-1133">Transmembrane helix</keyword>
<keyword evidence="1" id="KW-0812">Transmembrane</keyword>
<reference evidence="2 3" key="1">
    <citation type="journal article" date="2019" name="Nat. Ecol. Evol.">
        <title>Megaphylogeny resolves global patterns of mushroom evolution.</title>
        <authorList>
            <person name="Varga T."/>
            <person name="Krizsan K."/>
            <person name="Foldi C."/>
            <person name="Dima B."/>
            <person name="Sanchez-Garcia M."/>
            <person name="Sanchez-Ramirez S."/>
            <person name="Szollosi G.J."/>
            <person name="Szarkandi J.G."/>
            <person name="Papp V."/>
            <person name="Albert L."/>
            <person name="Andreopoulos W."/>
            <person name="Angelini C."/>
            <person name="Antonin V."/>
            <person name="Barry K.W."/>
            <person name="Bougher N.L."/>
            <person name="Buchanan P."/>
            <person name="Buyck B."/>
            <person name="Bense V."/>
            <person name="Catcheside P."/>
            <person name="Chovatia M."/>
            <person name="Cooper J."/>
            <person name="Damon W."/>
            <person name="Desjardin D."/>
            <person name="Finy P."/>
            <person name="Geml J."/>
            <person name="Haridas S."/>
            <person name="Hughes K."/>
            <person name="Justo A."/>
            <person name="Karasinski D."/>
            <person name="Kautmanova I."/>
            <person name="Kiss B."/>
            <person name="Kocsube S."/>
            <person name="Kotiranta H."/>
            <person name="LaButti K.M."/>
            <person name="Lechner B.E."/>
            <person name="Liimatainen K."/>
            <person name="Lipzen A."/>
            <person name="Lukacs Z."/>
            <person name="Mihaltcheva S."/>
            <person name="Morgado L.N."/>
            <person name="Niskanen T."/>
            <person name="Noordeloos M.E."/>
            <person name="Ohm R.A."/>
            <person name="Ortiz-Santana B."/>
            <person name="Ovrebo C."/>
            <person name="Racz N."/>
            <person name="Riley R."/>
            <person name="Savchenko A."/>
            <person name="Shiryaev A."/>
            <person name="Soop K."/>
            <person name="Spirin V."/>
            <person name="Szebenyi C."/>
            <person name="Tomsovsky M."/>
            <person name="Tulloss R.E."/>
            <person name="Uehling J."/>
            <person name="Grigoriev I.V."/>
            <person name="Vagvolgyi C."/>
            <person name="Papp T."/>
            <person name="Martin F.M."/>
            <person name="Miettinen O."/>
            <person name="Hibbett D.S."/>
            <person name="Nagy L.G."/>
        </authorList>
    </citation>
    <scope>NUCLEOTIDE SEQUENCE [LARGE SCALE GENOMIC DNA]</scope>
    <source>
        <strain evidence="2 3">FP101781</strain>
    </source>
</reference>
<comment type="caution">
    <text evidence="2">The sequence shown here is derived from an EMBL/GenBank/DDBJ whole genome shotgun (WGS) entry which is preliminary data.</text>
</comment>
<keyword evidence="1" id="KW-0472">Membrane</keyword>
<name>A0A4Y7TJF6_COPMI</name>